<keyword evidence="3" id="KW-1185">Reference proteome</keyword>
<dbReference type="InterPro" id="IPR005373">
    <property type="entry name" value="PHAF1"/>
</dbReference>
<name>A0A8X7ZTG7_POPTO</name>
<sequence>MDRLIESKSLFCTQTILVMQILIRTSSAILSSKVLTVSSFLILKVLVVVDAENNKPFLVLARMWVFDEVDNSKQSITPSTKWDQVKEILGDCGRAAIQTQGSTSNPFGSTFVYGYQNIAFEVMKNGYIATVTLFQS</sequence>
<reference evidence="2" key="1">
    <citation type="journal article" date="2020" name="bioRxiv">
        <title>Hybrid origin of Populus tomentosa Carr. identified through genome sequencing and phylogenomic analysis.</title>
        <authorList>
            <person name="An X."/>
            <person name="Gao K."/>
            <person name="Chen Z."/>
            <person name="Li J."/>
            <person name="Yang X."/>
            <person name="Yang X."/>
            <person name="Zhou J."/>
            <person name="Guo T."/>
            <person name="Zhao T."/>
            <person name="Huang S."/>
            <person name="Miao D."/>
            <person name="Khan W.U."/>
            <person name="Rao P."/>
            <person name="Ye M."/>
            <person name="Lei B."/>
            <person name="Liao W."/>
            <person name="Wang J."/>
            <person name="Ji L."/>
            <person name="Li Y."/>
            <person name="Guo B."/>
            <person name="Mustafa N.S."/>
            <person name="Li S."/>
            <person name="Yun Q."/>
            <person name="Keller S.R."/>
            <person name="Mao J."/>
            <person name="Zhang R."/>
            <person name="Strauss S.H."/>
        </authorList>
    </citation>
    <scope>NUCLEOTIDE SEQUENCE</scope>
    <source>
        <strain evidence="2">GM15</strain>
        <tissue evidence="2">Leaf</tissue>
    </source>
</reference>
<dbReference type="OrthoDB" id="1648383at2759"/>
<dbReference type="Proteomes" id="UP000886885">
    <property type="component" value="Chromosome 5D"/>
</dbReference>
<comment type="caution">
    <text evidence="2">The sequence shown here is derived from an EMBL/GenBank/DDBJ whole genome shotgun (WGS) entry which is preliminary data.</text>
</comment>
<comment type="similarity">
    <text evidence="1">Belongs to the PHAF1 family.</text>
</comment>
<accession>A0A8X7ZTG7</accession>
<protein>
    <submittedName>
        <fullName evidence="2">Uncharacterized protein</fullName>
    </submittedName>
</protein>
<dbReference type="Pfam" id="PF03676">
    <property type="entry name" value="PHAF1"/>
    <property type="match status" value="1"/>
</dbReference>
<dbReference type="InterPro" id="IPR039156">
    <property type="entry name" value="PHAF1/BROMI"/>
</dbReference>
<dbReference type="AlphaFoldDB" id="A0A8X7ZTG7"/>
<evidence type="ECO:0000313" key="2">
    <source>
        <dbReference type="EMBL" id="KAG6773882.1"/>
    </source>
</evidence>
<proteinExistence type="inferred from homology"/>
<evidence type="ECO:0000256" key="1">
    <source>
        <dbReference type="ARBA" id="ARBA00024339"/>
    </source>
</evidence>
<evidence type="ECO:0000313" key="3">
    <source>
        <dbReference type="Proteomes" id="UP000886885"/>
    </source>
</evidence>
<dbReference type="EMBL" id="JAAWWB010000010">
    <property type="protein sequence ID" value="KAG6773882.1"/>
    <property type="molecule type" value="Genomic_DNA"/>
</dbReference>
<dbReference type="PANTHER" id="PTHR13465:SF2">
    <property type="entry name" value="PHAGOSOME ASSEMBLY FACTOR 1"/>
    <property type="match status" value="1"/>
</dbReference>
<dbReference type="PANTHER" id="PTHR13465">
    <property type="entry name" value="UPF0183 PROTEIN"/>
    <property type="match status" value="1"/>
</dbReference>
<organism evidence="2 3">
    <name type="scientific">Populus tomentosa</name>
    <name type="common">Chinese white poplar</name>
    <dbReference type="NCBI Taxonomy" id="118781"/>
    <lineage>
        <taxon>Eukaryota</taxon>
        <taxon>Viridiplantae</taxon>
        <taxon>Streptophyta</taxon>
        <taxon>Embryophyta</taxon>
        <taxon>Tracheophyta</taxon>
        <taxon>Spermatophyta</taxon>
        <taxon>Magnoliopsida</taxon>
        <taxon>eudicotyledons</taxon>
        <taxon>Gunneridae</taxon>
        <taxon>Pentapetalae</taxon>
        <taxon>rosids</taxon>
        <taxon>fabids</taxon>
        <taxon>Malpighiales</taxon>
        <taxon>Salicaceae</taxon>
        <taxon>Saliceae</taxon>
        <taxon>Populus</taxon>
    </lineage>
</organism>
<gene>
    <name evidence="2" type="ORF">POTOM_021221</name>
</gene>